<dbReference type="PANTHER" id="PTHR11062:SF268">
    <property type="entry name" value="FAMILY PROTEIN, PUTATIVE, EXPRESSED-RELATED"/>
    <property type="match status" value="1"/>
</dbReference>
<dbReference type="PANTHER" id="PTHR11062">
    <property type="entry name" value="EXOSTOSIN HEPARAN SULFATE GLYCOSYLTRANSFERASE -RELATED"/>
    <property type="match status" value="1"/>
</dbReference>
<protein>
    <recommendedName>
        <fullName evidence="4">EGF-like domain-containing protein</fullName>
    </recommendedName>
</protein>
<dbReference type="AlphaFoldDB" id="A0A9D4TJI5"/>
<comment type="caution">
    <text evidence="5">The sequence shown here is derived from an EMBL/GenBank/DDBJ whole genome shotgun (WGS) entry which is preliminary data.</text>
</comment>
<dbReference type="GO" id="GO:0000139">
    <property type="term" value="C:Golgi membrane"/>
    <property type="evidence" value="ECO:0007669"/>
    <property type="project" value="UniProtKB-SubCell"/>
</dbReference>
<dbReference type="Pfam" id="PF23106">
    <property type="entry name" value="EGF_Teneurin"/>
    <property type="match status" value="1"/>
</dbReference>
<dbReference type="PROSITE" id="PS01186">
    <property type="entry name" value="EGF_2"/>
    <property type="match status" value="2"/>
</dbReference>
<dbReference type="InterPro" id="IPR004263">
    <property type="entry name" value="Exostosin"/>
</dbReference>
<evidence type="ECO:0000256" key="3">
    <source>
        <dbReference type="ARBA" id="ARBA00023034"/>
    </source>
</evidence>
<evidence type="ECO:0000259" key="4">
    <source>
        <dbReference type="PROSITE" id="PS01186"/>
    </source>
</evidence>
<keyword evidence="3" id="KW-0333">Golgi apparatus</keyword>
<proteinExistence type="inferred from homology"/>
<accession>A0A9D4TJI5</accession>
<evidence type="ECO:0000256" key="1">
    <source>
        <dbReference type="ARBA" id="ARBA00004323"/>
    </source>
</evidence>
<gene>
    <name evidence="5" type="ORF">D9Q98_007119</name>
</gene>
<dbReference type="InterPro" id="IPR040911">
    <property type="entry name" value="Exostosin_GT47"/>
</dbReference>
<organism evidence="5 6">
    <name type="scientific">Chlorella vulgaris</name>
    <name type="common">Green alga</name>
    <dbReference type="NCBI Taxonomy" id="3077"/>
    <lineage>
        <taxon>Eukaryota</taxon>
        <taxon>Viridiplantae</taxon>
        <taxon>Chlorophyta</taxon>
        <taxon>core chlorophytes</taxon>
        <taxon>Trebouxiophyceae</taxon>
        <taxon>Chlorellales</taxon>
        <taxon>Chlorellaceae</taxon>
        <taxon>Chlorella clade</taxon>
        <taxon>Chlorella</taxon>
    </lineage>
</organism>
<comment type="subcellular location">
    <subcellularLocation>
        <location evidence="1">Golgi apparatus membrane</location>
        <topology evidence="1">Single-pass type II membrane protein</topology>
    </subcellularLocation>
</comment>
<dbReference type="EMBL" id="SIDB01000010">
    <property type="protein sequence ID" value="KAI3427182.1"/>
    <property type="molecule type" value="Genomic_DNA"/>
</dbReference>
<dbReference type="GO" id="GO:0016757">
    <property type="term" value="F:glycosyltransferase activity"/>
    <property type="evidence" value="ECO:0007669"/>
    <property type="project" value="InterPro"/>
</dbReference>
<dbReference type="OrthoDB" id="523138at2759"/>
<feature type="domain" description="EGF-like" evidence="4">
    <location>
        <begin position="291"/>
        <end position="302"/>
    </location>
</feature>
<evidence type="ECO:0000313" key="5">
    <source>
        <dbReference type="EMBL" id="KAI3427182.1"/>
    </source>
</evidence>
<feature type="domain" description="EGF-like" evidence="4">
    <location>
        <begin position="120"/>
        <end position="131"/>
    </location>
</feature>
<dbReference type="InterPro" id="IPR000742">
    <property type="entry name" value="EGF"/>
</dbReference>
<keyword evidence="6" id="KW-1185">Reference proteome</keyword>
<reference evidence="5" key="1">
    <citation type="journal article" date="2019" name="Plant J.">
        <title>Chlorella vulgaris genome assembly and annotation reveals the molecular basis for metabolic acclimation to high light conditions.</title>
        <authorList>
            <person name="Cecchin M."/>
            <person name="Marcolungo L."/>
            <person name="Rossato M."/>
            <person name="Girolomoni L."/>
            <person name="Cosentino E."/>
            <person name="Cuine S."/>
            <person name="Li-Beisson Y."/>
            <person name="Delledonne M."/>
            <person name="Ballottari M."/>
        </authorList>
    </citation>
    <scope>NUCLEOTIDE SEQUENCE</scope>
    <source>
        <strain evidence="5">211/11P</strain>
    </source>
</reference>
<dbReference type="Pfam" id="PF03016">
    <property type="entry name" value="Exostosin_GT47"/>
    <property type="match status" value="1"/>
</dbReference>
<name>A0A9D4TJI5_CHLVU</name>
<evidence type="ECO:0000313" key="6">
    <source>
        <dbReference type="Proteomes" id="UP001055712"/>
    </source>
</evidence>
<evidence type="ECO:0000256" key="2">
    <source>
        <dbReference type="ARBA" id="ARBA00010271"/>
    </source>
</evidence>
<reference evidence="5" key="2">
    <citation type="submission" date="2020-11" db="EMBL/GenBank/DDBJ databases">
        <authorList>
            <person name="Cecchin M."/>
            <person name="Marcolungo L."/>
            <person name="Rossato M."/>
            <person name="Girolomoni L."/>
            <person name="Cosentino E."/>
            <person name="Cuine S."/>
            <person name="Li-Beisson Y."/>
            <person name="Delledonne M."/>
            <person name="Ballottari M."/>
        </authorList>
    </citation>
    <scope>NUCLEOTIDE SEQUENCE</scope>
    <source>
        <strain evidence="5">211/11P</strain>
        <tissue evidence="5">Whole cell</tissue>
    </source>
</reference>
<dbReference type="Proteomes" id="UP001055712">
    <property type="component" value="Unassembled WGS sequence"/>
</dbReference>
<sequence>MVKLRASRAQRRPAKLAFGGGLVSVLLLALIVALKYNHSHWTLASSRAGSSHGKRLTSLPAPRPKLTAHINRLCEGTLGSWCTDFHTQALSPAAPAPRGNHTCSLDCNKVGVCSALTGLCTCPAGWTSWNCLQPMPRYCTHQRRQFGFEVPRIPARLEAGLEVESFWHFPLSHCAGTCDDDIAACYCPSHTPYGRVPAKQDAPLGSPPERQGRPMGWYCQPGKLPNGTATVWGETDPDLLFGPGGWCMAEEPKHMCDCIVDGWGGQGCQQRFEMFCLNQCNGRGECNQGYCKCDPGWHGIDCAHRSATADASKPGREESRPWIKDHVRTPAAQDFPPGSYRKHPLIYVYELPAEFASLMIQYRYGGDVCVPRYFNVANETMLSADPYAAESGFLEMLLQSEHRTLDPEEADYFFVPTFSSCLMMPVRHSADSLRDTWYGSSSLRVHAATHMWLEAYHWLKAHLPYWNRRGGRDHIWLVTHDEASCYVPSAIRPSIILSHWGRKGDANHTSGSGYWEDVYSTEVKHPHWEPDGYLGLIAGHACHDPVKDLIIPQFKTPRHFHASPLLGARPRNRTWLALHRGRVQPDNPGYSRGLRQRLATASREGDWLNKHRIAVGERGAVPGDYSELMASSEFCLVLPGDGWVARMDDATLHGCIPVIIMDEVDVSFESIVDLSCFTLRIPQANLEKLPEVLLAVPEERRQDMRRALAYVWQKFTYSSYAPYAKVVRDIQQRNAQEAAQWHAAQGLNASTAPPASLPAPVTDLDPEADDAFTTIMAWLHSRIPATR</sequence>
<dbReference type="SMART" id="SM00181">
    <property type="entry name" value="EGF"/>
    <property type="match status" value="2"/>
</dbReference>
<comment type="similarity">
    <text evidence="2">Belongs to the glycosyltransferase 47 family.</text>
</comment>
<dbReference type="Gene3D" id="2.10.25.10">
    <property type="entry name" value="Laminin"/>
    <property type="match status" value="1"/>
</dbReference>